<gene>
    <name evidence="2" type="ORF">H1Rhizo27758_000003</name>
    <name evidence="1" type="ORF">H2RhizoLitter7364_000003</name>
</gene>
<dbReference type="EMBL" id="MN033179">
    <property type="protein sequence ID" value="QDH87171.1"/>
    <property type="molecule type" value="Genomic_RNA"/>
</dbReference>
<evidence type="ECO:0000313" key="1">
    <source>
        <dbReference type="EMBL" id="QDH87171.1"/>
    </source>
</evidence>
<proteinExistence type="predicted"/>
<evidence type="ECO:0008006" key="3">
    <source>
        <dbReference type="Google" id="ProtNLM"/>
    </source>
</evidence>
<accession>A0A514D0P8</accession>
<reference evidence="1" key="1">
    <citation type="submission" date="2019-05" db="EMBL/GenBank/DDBJ databases">
        <title>Metatranscriptomic reconstruction reveals RNA viruses with the potential to shape carbon cycling in soil.</title>
        <authorList>
            <person name="Starr E.P."/>
            <person name="Nuccio E."/>
            <person name="Pett-Ridge J."/>
            <person name="Banfield J.F."/>
            <person name="Firestone M.K."/>
        </authorList>
    </citation>
    <scope>NUCLEOTIDE SEQUENCE</scope>
    <source>
        <strain evidence="2">H1_Rhizo_27_scaffold_758</strain>
        <strain evidence="1">H2_Rhizo_Litter_7_scaffold_364</strain>
    </source>
</reference>
<name>A0A514D0P8_9VIRU</name>
<protein>
    <recommendedName>
        <fullName evidence="3">Maturation</fullName>
    </recommendedName>
</protein>
<sequence>MVYVHKTRVSIGKAQASAGLIPALDPQEYSWYTFNGSMDSEGHQWPPPPKYRGDVGGPWVQSYESDRRNSVTVNLPKPGLNRQYFGQAVLGSWPQVLSVTTPTPLTDSAMKAFGTTAIARTEPTAEYFSGATALGELISDGLPGGASLSLMRNRVSLARSAGKNYLNAEFGWLPLVSDVKTLCRAVRRSDEIMSAYLKGSEKRIRSRYVQPTVTASGSASGNCTLVPNFNSLPGTYRGTTHRQSETSTWFSGAFRYHIPATAATSGISRAALIARKVYGIELTPEVVWNLAPWSWASDWFGNVGDVMHNVSALGRDGLVIEYGYVMSGRKIVEDTFCSTPYGGLTREYALISRKRMPKVSPYGFGVSWSGLSSKQLAVVAALGLTRAPF</sequence>
<organism evidence="1">
    <name type="scientific">Leviviridae sp</name>
    <dbReference type="NCBI Taxonomy" id="2027243"/>
    <lineage>
        <taxon>Viruses</taxon>
        <taxon>Riboviria</taxon>
        <taxon>Orthornavirae</taxon>
        <taxon>Lenarviricota</taxon>
        <taxon>Leviviricetes</taxon>
        <taxon>Norzivirales</taxon>
        <taxon>Fiersviridae</taxon>
    </lineage>
</organism>
<dbReference type="EMBL" id="MN035679">
    <property type="protein sequence ID" value="QDH90640.1"/>
    <property type="molecule type" value="Genomic_RNA"/>
</dbReference>
<evidence type="ECO:0000313" key="2">
    <source>
        <dbReference type="EMBL" id="QDH90640.1"/>
    </source>
</evidence>